<feature type="compositionally biased region" description="Polar residues" evidence="6">
    <location>
        <begin position="225"/>
        <end position="235"/>
    </location>
</feature>
<dbReference type="GO" id="GO:0031332">
    <property type="term" value="C:RNAi effector complex"/>
    <property type="evidence" value="ECO:0007669"/>
    <property type="project" value="InterPro"/>
</dbReference>
<sequence>MATQWLKGTVKAVPSGDSLVIMGNVASGPPPEKTITLSSLIAPRLARRGTQDEPFAWDSREFLRKRSIGKEVIFKVDYVVSTINREFGSVFIGEKNLALEVVEAGWAKVRPQLGQNSGEASPYLEELEQLEQQAKQKGIGMWNRTPGAVENSIRDLPPSAVGDSTNFDAAGFANANRLKVLPAIVEQVRDGGTVRVYLLPEFQYVQVFVTGIQSPSMGRRALAPESQSSVANGEQESVDAVSTSGASGGTLTTAQRLAASTTNVEVPPEPFAREAKHFTEVRVLHRDVRIVVEGADKFSNLIGSVHYSKGDVAVDLALELLKNGLAKVVEWSARLLDEDAKRILKNAELQAKKERLRLWTNFVPPASNSTAIRDDNFKGRVVEVVSGDCIIVADDAAPYGSLSAERRVNLSSIRAPKIGNAKRKEKPANYAREAKEFLRSRLIGQEVNVVMEYSRKVTAADGPIPTPDIANGDARIMDFGSVFLPSASKAEASELAPALPVPGQPEGINVAEMVVARGFATVVRHRDFEDRSNYYDNLLAAEARAKKGKKGLHSEKEPPPDRVNDLSLPASQAQNTAMKAKQFLPFLQRARRLPAIIDYVLSGHRFKLLIPKETCAIAFALSGVRCPGRGEPYAEEAIGFMRRKILQRDVEIEVETVDRTGTFLGSLWESKTNVGVLLLEAGLAKLQPYFSADRTLEGHLLIQAEERAKKERRKIWENYVEGHDEGNVTQENNKQNQEIVKVKVTEILGGGKFYAQLASDARVANIQMQLESLRVKEKALPPVNFEPKKGDIVMAEFSADGSWNRAMVVNAPWQGASKDGYEVFYIDYGNQEKLPLSKLRPLDSAISIGTPGLALLLSLAYVRIPELEEDYGQEAAEYLSSLIGDKVFMAKVVERDTSGGKVKGQGTGTKLSVLLHDVDQANSINASMLEAGYGRIIKKSKWDSKEKQEELEKLAEFQETARKQRLNIWQYGDVESDDEDTLPPARRR</sequence>
<dbReference type="OrthoDB" id="10023235at2759"/>
<dbReference type="PANTHER" id="PTHR12302">
    <property type="entry name" value="EBNA2 BINDING PROTEIN P100"/>
    <property type="match status" value="1"/>
</dbReference>
<dbReference type="GO" id="GO:0005829">
    <property type="term" value="C:cytosol"/>
    <property type="evidence" value="ECO:0007669"/>
    <property type="project" value="UniProtKB-UniRule"/>
</dbReference>
<evidence type="ECO:0000256" key="2">
    <source>
        <dbReference type="ARBA" id="ARBA00022490"/>
    </source>
</evidence>
<dbReference type="Pfam" id="PF00565">
    <property type="entry name" value="SNase"/>
    <property type="match status" value="4"/>
</dbReference>
<dbReference type="AlphaFoldDB" id="A0A8T2RM75"/>
<dbReference type="GO" id="GO:0005634">
    <property type="term" value="C:nucleus"/>
    <property type="evidence" value="ECO:0007669"/>
    <property type="project" value="TreeGrafter"/>
</dbReference>
<dbReference type="FunFam" id="2.40.50.90:FF:000018">
    <property type="entry name" value="Ribonuclease"/>
    <property type="match status" value="1"/>
</dbReference>
<dbReference type="SUPFAM" id="SSF50199">
    <property type="entry name" value="Staphylococcal nuclease"/>
    <property type="match status" value="5"/>
</dbReference>
<keyword evidence="10" id="KW-1185">Reference proteome</keyword>
<comment type="function">
    <text evidence="5">Cytoprotective ribonuclease (RNase) required for resistance to abiotic stresses, acting as a positive regulator of mRNA decapping during stress.</text>
</comment>
<evidence type="ECO:0000256" key="3">
    <source>
        <dbReference type="ARBA" id="ARBA00022553"/>
    </source>
</evidence>
<name>A0A8T2RM75_CERRI</name>
<gene>
    <name evidence="9" type="ORF">KP509_26G032900</name>
</gene>
<dbReference type="FunFam" id="2.40.50.90:FF:000015">
    <property type="entry name" value="Ribonuclease"/>
    <property type="match status" value="1"/>
</dbReference>
<dbReference type="PANTHER" id="PTHR12302:SF2">
    <property type="entry name" value="STAPHYLOCOCCAL NUCLEASE DOMAIN-CONTAINING PROTEIN 1"/>
    <property type="match status" value="1"/>
</dbReference>
<dbReference type="GO" id="GO:0031047">
    <property type="term" value="P:regulatory ncRNA-mediated gene silencing"/>
    <property type="evidence" value="ECO:0007669"/>
    <property type="project" value="UniProtKB-UniRule"/>
</dbReference>
<dbReference type="FunFam" id="2.30.30.140:FF:000018">
    <property type="entry name" value="Serine/threonine-protein kinase 31"/>
    <property type="match status" value="1"/>
</dbReference>
<feature type="compositionally biased region" description="Basic and acidic residues" evidence="6">
    <location>
        <begin position="552"/>
        <end position="564"/>
    </location>
</feature>
<dbReference type="PROSITE" id="PS50830">
    <property type="entry name" value="TNASE_3"/>
    <property type="match status" value="4"/>
</dbReference>
<evidence type="ECO:0000313" key="10">
    <source>
        <dbReference type="Proteomes" id="UP000825935"/>
    </source>
</evidence>
<evidence type="ECO:0000259" key="8">
    <source>
        <dbReference type="PROSITE" id="PS50830"/>
    </source>
</evidence>
<evidence type="ECO:0000256" key="6">
    <source>
        <dbReference type="SAM" id="MobiDB-lite"/>
    </source>
</evidence>
<dbReference type="PIRSF" id="PIRSF017179">
    <property type="entry name" value="RISC-Tudor-SN"/>
    <property type="match status" value="1"/>
</dbReference>
<dbReference type="GO" id="GO:0004518">
    <property type="term" value="F:nuclease activity"/>
    <property type="evidence" value="ECO:0007669"/>
    <property type="project" value="TreeGrafter"/>
</dbReference>
<proteinExistence type="predicted"/>
<dbReference type="Pfam" id="PF00567">
    <property type="entry name" value="TUDOR"/>
    <property type="match status" value="1"/>
</dbReference>
<dbReference type="EMBL" id="CM035431">
    <property type="protein sequence ID" value="KAH7296655.1"/>
    <property type="molecule type" value="Genomic_DNA"/>
</dbReference>
<feature type="domain" description="TNase-like" evidence="8">
    <location>
        <begin position="4"/>
        <end position="144"/>
    </location>
</feature>
<keyword evidence="4" id="KW-0677">Repeat</keyword>
<feature type="region of interest" description="Disordered" evidence="6">
    <location>
        <begin position="546"/>
        <end position="565"/>
    </location>
</feature>
<dbReference type="InterPro" id="IPR002999">
    <property type="entry name" value="Tudor"/>
</dbReference>
<feature type="domain" description="Tudor" evidence="7">
    <location>
        <begin position="786"/>
        <end position="849"/>
    </location>
</feature>
<feature type="domain" description="TNase-like" evidence="8">
    <location>
        <begin position="179"/>
        <end position="361"/>
    </location>
</feature>
<keyword evidence="2 5" id="KW-0963">Cytoplasm</keyword>
<evidence type="ECO:0000256" key="5">
    <source>
        <dbReference type="PIRNR" id="PIRNR017179"/>
    </source>
</evidence>
<dbReference type="SMART" id="SM00318">
    <property type="entry name" value="SNc"/>
    <property type="match status" value="4"/>
</dbReference>
<dbReference type="Proteomes" id="UP000825935">
    <property type="component" value="Chromosome 26"/>
</dbReference>
<feature type="region of interest" description="Disordered" evidence="6">
    <location>
        <begin position="220"/>
        <end position="249"/>
    </location>
</feature>
<dbReference type="InterPro" id="IPR035437">
    <property type="entry name" value="SNase_OB-fold_sf"/>
</dbReference>
<evidence type="ECO:0000256" key="1">
    <source>
        <dbReference type="ARBA" id="ARBA00004496"/>
    </source>
</evidence>
<comment type="subcellular location">
    <subcellularLocation>
        <location evidence="1 5">Cytoplasm</location>
    </subcellularLocation>
</comment>
<dbReference type="InterPro" id="IPR016071">
    <property type="entry name" value="Staphylococal_nuclease_OB-fold"/>
</dbReference>
<feature type="compositionally biased region" description="Low complexity" evidence="6">
    <location>
        <begin position="240"/>
        <end position="249"/>
    </location>
</feature>
<protein>
    <recommendedName>
        <fullName evidence="5">Ribonuclease</fullName>
    </recommendedName>
</protein>
<evidence type="ECO:0000313" key="9">
    <source>
        <dbReference type="EMBL" id="KAH7296655.1"/>
    </source>
</evidence>
<organism evidence="9 10">
    <name type="scientific">Ceratopteris richardii</name>
    <name type="common">Triangle waterfern</name>
    <dbReference type="NCBI Taxonomy" id="49495"/>
    <lineage>
        <taxon>Eukaryota</taxon>
        <taxon>Viridiplantae</taxon>
        <taxon>Streptophyta</taxon>
        <taxon>Embryophyta</taxon>
        <taxon>Tracheophyta</taxon>
        <taxon>Polypodiopsida</taxon>
        <taxon>Polypodiidae</taxon>
        <taxon>Polypodiales</taxon>
        <taxon>Pteridineae</taxon>
        <taxon>Pteridaceae</taxon>
        <taxon>Parkerioideae</taxon>
        <taxon>Ceratopteris</taxon>
    </lineage>
</organism>
<dbReference type="GO" id="GO:0003723">
    <property type="term" value="F:RNA binding"/>
    <property type="evidence" value="ECO:0007669"/>
    <property type="project" value="UniProtKB-UniRule"/>
</dbReference>
<keyword evidence="3" id="KW-0597">Phosphoprotein</keyword>
<dbReference type="SMART" id="SM00333">
    <property type="entry name" value="TUDOR"/>
    <property type="match status" value="1"/>
</dbReference>
<reference evidence="9" key="1">
    <citation type="submission" date="2021-08" db="EMBL/GenBank/DDBJ databases">
        <title>WGS assembly of Ceratopteris richardii.</title>
        <authorList>
            <person name="Marchant D.B."/>
            <person name="Chen G."/>
            <person name="Jenkins J."/>
            <person name="Shu S."/>
            <person name="Leebens-Mack J."/>
            <person name="Grimwood J."/>
            <person name="Schmutz J."/>
            <person name="Soltis P."/>
            <person name="Soltis D."/>
            <person name="Chen Z.-H."/>
        </authorList>
    </citation>
    <scope>NUCLEOTIDE SEQUENCE</scope>
    <source>
        <strain evidence="9">Whitten #5841</strain>
        <tissue evidence="9">Leaf</tissue>
    </source>
</reference>
<dbReference type="Gene3D" id="2.30.30.140">
    <property type="match status" value="1"/>
</dbReference>
<feature type="domain" description="TNase-like" evidence="8">
    <location>
        <begin position="591"/>
        <end position="718"/>
    </location>
</feature>
<evidence type="ECO:0000256" key="4">
    <source>
        <dbReference type="ARBA" id="ARBA00022737"/>
    </source>
</evidence>
<accession>A0A8T2RM75</accession>
<evidence type="ECO:0000259" key="7">
    <source>
        <dbReference type="PROSITE" id="PS50304"/>
    </source>
</evidence>
<dbReference type="FunFam" id="2.40.50.90:FF:000010">
    <property type="entry name" value="Ribonuclease"/>
    <property type="match status" value="1"/>
</dbReference>
<dbReference type="SUPFAM" id="SSF63748">
    <property type="entry name" value="Tudor/PWWP/MBT"/>
    <property type="match status" value="1"/>
</dbReference>
<comment type="caution">
    <text evidence="9">The sequence shown here is derived from an EMBL/GenBank/DDBJ whole genome shotgun (WGS) entry which is preliminary data.</text>
</comment>
<dbReference type="InterPro" id="IPR016685">
    <property type="entry name" value="Silence_cplx_Nase-comp_TudorSN"/>
</dbReference>
<dbReference type="GO" id="GO:0006402">
    <property type="term" value="P:mRNA catabolic process"/>
    <property type="evidence" value="ECO:0007669"/>
    <property type="project" value="UniProtKB-UniRule"/>
</dbReference>
<dbReference type="OMA" id="ARCADHH"/>
<feature type="domain" description="TNase-like" evidence="8">
    <location>
        <begin position="375"/>
        <end position="555"/>
    </location>
</feature>
<dbReference type="Gene3D" id="2.40.50.90">
    <property type="match status" value="5"/>
</dbReference>
<dbReference type="PROSITE" id="PS50304">
    <property type="entry name" value="TUDOR"/>
    <property type="match status" value="1"/>
</dbReference>